<protein>
    <recommendedName>
        <fullName evidence="3">Auto-transporter adhesin head GIN domain-containing protein</fullName>
    </recommendedName>
</protein>
<evidence type="ECO:0000313" key="2">
    <source>
        <dbReference type="Proteomes" id="UP000636110"/>
    </source>
</evidence>
<dbReference type="EMBL" id="WNXC01000003">
    <property type="protein sequence ID" value="MBB2149287.1"/>
    <property type="molecule type" value="Genomic_DNA"/>
</dbReference>
<organism evidence="1 2">
    <name type="scientific">Pedobacter gandavensis</name>
    <dbReference type="NCBI Taxonomy" id="2679963"/>
    <lineage>
        <taxon>Bacteria</taxon>
        <taxon>Pseudomonadati</taxon>
        <taxon>Bacteroidota</taxon>
        <taxon>Sphingobacteriia</taxon>
        <taxon>Sphingobacteriales</taxon>
        <taxon>Sphingobacteriaceae</taxon>
        <taxon>Pedobacter</taxon>
    </lineage>
</organism>
<reference evidence="1 2" key="1">
    <citation type="submission" date="2019-11" db="EMBL/GenBank/DDBJ databases">
        <title>Description of Pedobacter sp. LMG 31462T.</title>
        <authorList>
            <person name="Carlier A."/>
            <person name="Qi S."/>
            <person name="Vandamme P."/>
        </authorList>
    </citation>
    <scope>NUCLEOTIDE SEQUENCE [LARGE SCALE GENOMIC DNA]</scope>
    <source>
        <strain evidence="1 2">LMG 31462</strain>
    </source>
</reference>
<dbReference type="RefSeq" id="WP_182956658.1">
    <property type="nucleotide sequence ID" value="NZ_WNXC01000003.1"/>
</dbReference>
<proteinExistence type="predicted"/>
<evidence type="ECO:0008006" key="3">
    <source>
        <dbReference type="Google" id="ProtNLM"/>
    </source>
</evidence>
<comment type="caution">
    <text evidence="1">The sequence shown here is derived from an EMBL/GenBank/DDBJ whole genome shotgun (WGS) entry which is preliminary data.</text>
</comment>
<keyword evidence="2" id="KW-1185">Reference proteome</keyword>
<dbReference type="Gene3D" id="2.160.20.120">
    <property type="match status" value="1"/>
</dbReference>
<evidence type="ECO:0000313" key="1">
    <source>
        <dbReference type="EMBL" id="MBB2149287.1"/>
    </source>
</evidence>
<accession>A0ABR6EVP7</accession>
<name>A0ABR6EVP7_9SPHI</name>
<dbReference type="Proteomes" id="UP000636110">
    <property type="component" value="Unassembled WGS sequence"/>
</dbReference>
<sequence length="241" mass="26684">MKTSNMLIIAALIVSLGMVTTYNFSLKAAYEAGDYKNRFKESEFREVKNIETLNITDANLIAIIVEPGKKEGIWIRKRVKEHLMLNQVGNTLTVGLTDEARKTSRLTGYEDIVLVTNGLKKLNTVAYWPKDNKRENVNVYGGEVSLKGIKSTELDIRMASSTSVTMDKMILNTLNVVVGDEKGGAAMHLDPDNQIEFAEFAIPGASKLSLNDPKIVKTRYNLSDKATVTLNGTALQVIKNQ</sequence>
<gene>
    <name evidence="1" type="ORF">GM920_10255</name>
</gene>